<comment type="caution">
    <text evidence="1">The sequence shown here is derived from an EMBL/GenBank/DDBJ whole genome shotgun (WGS) entry which is preliminary data.</text>
</comment>
<gene>
    <name evidence="1" type="ORF">EV421DRAFT_1813243</name>
</gene>
<dbReference type="AlphaFoldDB" id="A0AA39JEU1"/>
<dbReference type="EMBL" id="JAUEPT010000030">
    <property type="protein sequence ID" value="KAK0441441.1"/>
    <property type="molecule type" value="Genomic_DNA"/>
</dbReference>
<protein>
    <recommendedName>
        <fullName evidence="3">Rhamnose mutarotase</fullName>
    </recommendedName>
</protein>
<dbReference type="SUPFAM" id="SSF54909">
    <property type="entry name" value="Dimeric alpha+beta barrel"/>
    <property type="match status" value="1"/>
</dbReference>
<reference evidence="1" key="1">
    <citation type="submission" date="2023-06" db="EMBL/GenBank/DDBJ databases">
        <authorList>
            <consortium name="Lawrence Berkeley National Laboratory"/>
            <person name="Ahrendt S."/>
            <person name="Sahu N."/>
            <person name="Indic B."/>
            <person name="Wong-Bajracharya J."/>
            <person name="Merenyi Z."/>
            <person name="Ke H.-M."/>
            <person name="Monk M."/>
            <person name="Kocsube S."/>
            <person name="Drula E."/>
            <person name="Lipzen A."/>
            <person name="Balint B."/>
            <person name="Henrissat B."/>
            <person name="Andreopoulos B."/>
            <person name="Martin F.M."/>
            <person name="Harder C.B."/>
            <person name="Rigling D."/>
            <person name="Ford K.L."/>
            <person name="Foster G.D."/>
            <person name="Pangilinan J."/>
            <person name="Papanicolaou A."/>
            <person name="Barry K."/>
            <person name="LaButti K."/>
            <person name="Viragh M."/>
            <person name="Koriabine M."/>
            <person name="Yan M."/>
            <person name="Riley R."/>
            <person name="Champramary S."/>
            <person name="Plett K.L."/>
            <person name="Tsai I.J."/>
            <person name="Slot J."/>
            <person name="Sipos G."/>
            <person name="Plett J."/>
            <person name="Nagy L.G."/>
            <person name="Grigoriev I.V."/>
        </authorList>
    </citation>
    <scope>NUCLEOTIDE SEQUENCE</scope>
    <source>
        <strain evidence="1">FPL87.14</strain>
    </source>
</reference>
<dbReference type="GO" id="GO:0016857">
    <property type="term" value="F:racemase and epimerase activity, acting on carbohydrates and derivatives"/>
    <property type="evidence" value="ECO:0007669"/>
    <property type="project" value="InterPro"/>
</dbReference>
<dbReference type="Proteomes" id="UP001175226">
    <property type="component" value="Unassembled WGS sequence"/>
</dbReference>
<evidence type="ECO:0000313" key="1">
    <source>
        <dbReference type="EMBL" id="KAK0441441.1"/>
    </source>
</evidence>
<evidence type="ECO:0008006" key="3">
    <source>
        <dbReference type="Google" id="ProtNLM"/>
    </source>
</evidence>
<dbReference type="Gene3D" id="3.30.70.100">
    <property type="match status" value="1"/>
</dbReference>
<dbReference type="InterPro" id="IPR011008">
    <property type="entry name" value="Dimeric_a/b-barrel"/>
</dbReference>
<dbReference type="InterPro" id="IPR008000">
    <property type="entry name" value="Rham/fucose_mutarotase"/>
</dbReference>
<name>A0AA39JEU1_9AGAR</name>
<proteinExistence type="predicted"/>
<dbReference type="Pfam" id="PF05336">
    <property type="entry name" value="rhaM"/>
    <property type="match status" value="1"/>
</dbReference>
<keyword evidence="2" id="KW-1185">Reference proteome</keyword>
<evidence type="ECO:0000313" key="2">
    <source>
        <dbReference type="Proteomes" id="UP001175226"/>
    </source>
</evidence>
<dbReference type="PANTHER" id="PTHR34389:SF2">
    <property type="entry name" value="L-RHAMNOSE MUTAROTASE"/>
    <property type="match status" value="1"/>
</dbReference>
<accession>A0AA39JEU1</accession>
<dbReference type="PANTHER" id="PTHR34389">
    <property type="entry name" value="L-RHAMNOSE MUTAROTASE"/>
    <property type="match status" value="1"/>
</dbReference>
<organism evidence="1 2">
    <name type="scientific">Armillaria borealis</name>
    <dbReference type="NCBI Taxonomy" id="47425"/>
    <lineage>
        <taxon>Eukaryota</taxon>
        <taxon>Fungi</taxon>
        <taxon>Dikarya</taxon>
        <taxon>Basidiomycota</taxon>
        <taxon>Agaricomycotina</taxon>
        <taxon>Agaricomycetes</taxon>
        <taxon>Agaricomycetidae</taxon>
        <taxon>Agaricales</taxon>
        <taxon>Marasmiineae</taxon>
        <taxon>Physalacriaceae</taxon>
        <taxon>Armillaria</taxon>
    </lineage>
</organism>
<sequence length="137" mass="15833">MSAPKRICQIIKLKPSSEAEYRECHAAVWPGVLAALERAHIVDYSIHYHAPLHLLIANMKYTGTNYEADMKKVAEDPETQRWWAMTDGMQESLAEGATGSGKDIPWWAVLIYRCSYTKRREQDTEEVFRFEGKPWTK</sequence>